<sequence length="301" mass="32501">MGHHRAAHHGRVRTDPAWHLRPGRPARASQALSSLARAAARHRTTLLPSTRPYLGDYATAIAARLPGTWTATIEVYAHPVWQEDLVPVLWDSGKLTRAVQTSRIHYGVLLTNDAGTDLLLTERPGSTREYLLGAFHRDGFDVITDDPHAPTAVVLPGDATRAAAVVAGHFLPAYERAVHQRLLASVEEGNAQIDELHAAWMAMDVSGRASDGTLLDPALLSELADQYLQESSREFRLLHPFAAQLLDRLHPAAAAGSEDAAALDRLRGLRQARATVPPAPTPPALTAVSRPALPPGPSRSR</sequence>
<feature type="region of interest" description="Disordered" evidence="1">
    <location>
        <begin position="271"/>
        <end position="301"/>
    </location>
</feature>
<comment type="caution">
    <text evidence="2">The sequence shown here is derived from an EMBL/GenBank/DDBJ whole genome shotgun (WGS) entry which is preliminary data.</text>
</comment>
<name>A0ABV6TH39_9ACTN</name>
<accession>A0ABV6TH39</accession>
<evidence type="ECO:0000256" key="1">
    <source>
        <dbReference type="SAM" id="MobiDB-lite"/>
    </source>
</evidence>
<keyword evidence="3" id="KW-1185">Reference proteome</keyword>
<evidence type="ECO:0000313" key="2">
    <source>
        <dbReference type="EMBL" id="MFC0844733.1"/>
    </source>
</evidence>
<protein>
    <submittedName>
        <fullName evidence="2">Uncharacterized protein</fullName>
    </submittedName>
</protein>
<feature type="compositionally biased region" description="Basic residues" evidence="1">
    <location>
        <begin position="1"/>
        <end position="11"/>
    </location>
</feature>
<feature type="compositionally biased region" description="Pro residues" evidence="1">
    <location>
        <begin position="292"/>
        <end position="301"/>
    </location>
</feature>
<dbReference type="EMBL" id="JBHMQV010000009">
    <property type="protein sequence ID" value="MFC0844733.1"/>
    <property type="molecule type" value="Genomic_DNA"/>
</dbReference>
<evidence type="ECO:0000313" key="3">
    <source>
        <dbReference type="Proteomes" id="UP001589887"/>
    </source>
</evidence>
<reference evidence="2 3" key="1">
    <citation type="submission" date="2024-09" db="EMBL/GenBank/DDBJ databases">
        <authorList>
            <person name="Sun Q."/>
            <person name="Mori K."/>
        </authorList>
    </citation>
    <scope>NUCLEOTIDE SEQUENCE [LARGE SCALE GENOMIC DNA]</scope>
    <source>
        <strain evidence="2 3">JCM 4557</strain>
    </source>
</reference>
<dbReference type="RefSeq" id="WP_394319175.1">
    <property type="nucleotide sequence ID" value="NZ_JBHMQV010000009.1"/>
</dbReference>
<proteinExistence type="predicted"/>
<gene>
    <name evidence="2" type="ORF">ACFH04_13595</name>
</gene>
<dbReference type="Proteomes" id="UP001589887">
    <property type="component" value="Unassembled WGS sequence"/>
</dbReference>
<feature type="region of interest" description="Disordered" evidence="1">
    <location>
        <begin position="1"/>
        <end position="23"/>
    </location>
</feature>
<organism evidence="2 3">
    <name type="scientific">Streptomyces noboritoensis</name>
    <dbReference type="NCBI Taxonomy" id="67337"/>
    <lineage>
        <taxon>Bacteria</taxon>
        <taxon>Bacillati</taxon>
        <taxon>Actinomycetota</taxon>
        <taxon>Actinomycetes</taxon>
        <taxon>Kitasatosporales</taxon>
        <taxon>Streptomycetaceae</taxon>
        <taxon>Streptomyces</taxon>
    </lineage>
</organism>